<dbReference type="AlphaFoldDB" id="A0A146G7K3"/>
<dbReference type="PROSITE" id="PS00211">
    <property type="entry name" value="ABC_TRANSPORTER_1"/>
    <property type="match status" value="1"/>
</dbReference>
<evidence type="ECO:0000256" key="3">
    <source>
        <dbReference type="ARBA" id="ARBA00022840"/>
    </source>
</evidence>
<dbReference type="InterPro" id="IPR050093">
    <property type="entry name" value="ABC_SmlMolc_Importer"/>
</dbReference>
<dbReference type="GO" id="GO:0005524">
    <property type="term" value="F:ATP binding"/>
    <property type="evidence" value="ECO:0007669"/>
    <property type="project" value="UniProtKB-KW"/>
</dbReference>
<dbReference type="Pfam" id="PF08402">
    <property type="entry name" value="TOBE_2"/>
    <property type="match status" value="1"/>
</dbReference>
<dbReference type="FunCoup" id="A0A146G7K3">
    <property type="interactions" value="213"/>
</dbReference>
<organism evidence="5 6">
    <name type="scientific">Terrimicrobium sacchariphilum</name>
    <dbReference type="NCBI Taxonomy" id="690879"/>
    <lineage>
        <taxon>Bacteria</taxon>
        <taxon>Pseudomonadati</taxon>
        <taxon>Verrucomicrobiota</taxon>
        <taxon>Terrimicrobiia</taxon>
        <taxon>Terrimicrobiales</taxon>
        <taxon>Terrimicrobiaceae</taxon>
        <taxon>Terrimicrobium</taxon>
    </lineage>
</organism>
<reference evidence="6" key="1">
    <citation type="journal article" date="2017" name="Genome Announc.">
        <title>Draft Genome Sequence of Terrimicrobium sacchariphilum NM-5T, a Facultative Anaerobic Soil Bacterium of the Class Spartobacteria.</title>
        <authorList>
            <person name="Qiu Y.L."/>
            <person name="Tourlousse D.M."/>
            <person name="Matsuura N."/>
            <person name="Ohashi A."/>
            <person name="Sekiguchi Y."/>
        </authorList>
    </citation>
    <scope>NUCLEOTIDE SEQUENCE [LARGE SCALE GENOMIC DNA]</scope>
    <source>
        <strain evidence="6">NM-5</strain>
    </source>
</reference>
<dbReference type="GO" id="GO:0016887">
    <property type="term" value="F:ATP hydrolysis activity"/>
    <property type="evidence" value="ECO:0007669"/>
    <property type="project" value="InterPro"/>
</dbReference>
<evidence type="ECO:0000256" key="2">
    <source>
        <dbReference type="ARBA" id="ARBA00022741"/>
    </source>
</evidence>
<dbReference type="GO" id="GO:0015697">
    <property type="term" value="P:quaternary ammonium group transport"/>
    <property type="evidence" value="ECO:0007669"/>
    <property type="project" value="UniProtKB-ARBA"/>
</dbReference>
<dbReference type="Gene3D" id="2.40.50.100">
    <property type="match status" value="1"/>
</dbReference>
<gene>
    <name evidence="5" type="ORF">TSACC_22096</name>
</gene>
<dbReference type="PANTHER" id="PTHR42781:SF4">
    <property type="entry name" value="SPERMIDINE_PUTRESCINE IMPORT ATP-BINDING PROTEIN POTA"/>
    <property type="match status" value="1"/>
</dbReference>
<dbReference type="PANTHER" id="PTHR42781">
    <property type="entry name" value="SPERMIDINE/PUTRESCINE IMPORT ATP-BINDING PROTEIN POTA"/>
    <property type="match status" value="1"/>
</dbReference>
<dbReference type="GO" id="GO:0043190">
    <property type="term" value="C:ATP-binding cassette (ABC) transporter complex"/>
    <property type="evidence" value="ECO:0007669"/>
    <property type="project" value="InterPro"/>
</dbReference>
<dbReference type="SUPFAM" id="SSF52540">
    <property type="entry name" value="P-loop containing nucleoside triphosphate hydrolases"/>
    <property type="match status" value="1"/>
</dbReference>
<keyword evidence="6" id="KW-1185">Reference proteome</keyword>
<dbReference type="InterPro" id="IPR003593">
    <property type="entry name" value="AAA+_ATPase"/>
</dbReference>
<name>A0A146G7K3_TERSA</name>
<dbReference type="EMBL" id="BDCO01000002">
    <property type="protein sequence ID" value="GAT33679.1"/>
    <property type="molecule type" value="Genomic_DNA"/>
</dbReference>
<dbReference type="InterPro" id="IPR013611">
    <property type="entry name" value="Transp-assoc_OB_typ2"/>
</dbReference>
<evidence type="ECO:0000313" key="5">
    <source>
        <dbReference type="EMBL" id="GAT33679.1"/>
    </source>
</evidence>
<keyword evidence="1" id="KW-0813">Transport</keyword>
<dbReference type="InParanoid" id="A0A146G7K3"/>
<dbReference type="Proteomes" id="UP000076023">
    <property type="component" value="Unassembled WGS sequence"/>
</dbReference>
<dbReference type="InterPro" id="IPR017871">
    <property type="entry name" value="ABC_transporter-like_CS"/>
</dbReference>
<dbReference type="InterPro" id="IPR008995">
    <property type="entry name" value="Mo/tungstate-bd_C_term_dom"/>
</dbReference>
<dbReference type="InterPro" id="IPR003439">
    <property type="entry name" value="ABC_transporter-like_ATP-bd"/>
</dbReference>
<dbReference type="InterPro" id="IPR027417">
    <property type="entry name" value="P-loop_NTPase"/>
</dbReference>
<keyword evidence="2" id="KW-0547">Nucleotide-binding</keyword>
<dbReference type="OrthoDB" id="9790614at2"/>
<comment type="caution">
    <text evidence="5">The sequence shown here is derived from an EMBL/GenBank/DDBJ whole genome shotgun (WGS) entry which is preliminary data.</text>
</comment>
<dbReference type="FunFam" id="3.40.50.300:FF:000425">
    <property type="entry name" value="Probable ABC transporter, ATP-binding subunit"/>
    <property type="match status" value="1"/>
</dbReference>
<keyword evidence="3 5" id="KW-0067">ATP-binding</keyword>
<dbReference type="SUPFAM" id="SSF50331">
    <property type="entry name" value="MOP-like"/>
    <property type="match status" value="1"/>
</dbReference>
<dbReference type="PROSITE" id="PS50893">
    <property type="entry name" value="ABC_TRANSPORTER_2"/>
    <property type="match status" value="1"/>
</dbReference>
<dbReference type="GO" id="GO:0022857">
    <property type="term" value="F:transmembrane transporter activity"/>
    <property type="evidence" value="ECO:0007669"/>
    <property type="project" value="InterPro"/>
</dbReference>
<dbReference type="SMART" id="SM00382">
    <property type="entry name" value="AAA"/>
    <property type="match status" value="1"/>
</dbReference>
<dbReference type="RefSeq" id="WP_075079382.1">
    <property type="nucleotide sequence ID" value="NZ_BDCO01000002.1"/>
</dbReference>
<evidence type="ECO:0000313" key="6">
    <source>
        <dbReference type="Proteomes" id="UP000076023"/>
    </source>
</evidence>
<accession>A0A146G7K3</accession>
<dbReference type="Gene3D" id="3.40.50.300">
    <property type="entry name" value="P-loop containing nucleotide triphosphate hydrolases"/>
    <property type="match status" value="1"/>
</dbReference>
<proteinExistence type="predicted"/>
<evidence type="ECO:0000259" key="4">
    <source>
        <dbReference type="PROSITE" id="PS50893"/>
    </source>
</evidence>
<sequence length="354" mass="38980">MIAISIESLTKRFGSHAALDDVSLRIEPGELFFLLGPSGCGKTTLLRTIAGFVTPDAGRVLFDREDVTKLPVHKRRTGMMFQSYALWPHLSVARNVAFGLEEQGVPAAEREKRVREALASVRMDSYAERKIGQLSGGQQQRVALARALVVRPRALLLDEPLSNLDAKLRLEMRSEIRRVCKEFGLTAVYVTHDQKEALSVADRLAVMSEGRIAQIGCPEEVYRRPHSRLVAEFIGETNILRGKVVSRAGEEMLVATAAGKFSARATGVLRTTAEEGVLVSIRPEGWRISDTGGENSIPAVLRSTMYLGEFAQHEFTAGGEALKALELNPHLAHRVIGRQYFLEPLDAVVLNDTP</sequence>
<feature type="domain" description="ABC transporter" evidence="4">
    <location>
        <begin position="4"/>
        <end position="234"/>
    </location>
</feature>
<dbReference type="STRING" id="690879.TSACC_22096"/>
<protein>
    <submittedName>
        <fullName evidence="5">Iron(III) transport system ATP-binding protein</fullName>
    </submittedName>
</protein>
<evidence type="ECO:0000256" key="1">
    <source>
        <dbReference type="ARBA" id="ARBA00022448"/>
    </source>
</evidence>
<dbReference type="Pfam" id="PF00005">
    <property type="entry name" value="ABC_tran"/>
    <property type="match status" value="1"/>
</dbReference>